<protein>
    <submittedName>
        <fullName evidence="5">OmpA/MotB domain protein</fullName>
    </submittedName>
</protein>
<dbReference type="eggNOG" id="COG2885">
    <property type="taxonomic scope" value="Bacteria"/>
</dbReference>
<organism evidence="5 6">
    <name type="scientific">Treponema brennaborense (strain DSM 12168 / CIP 105900 / DD5/3)</name>
    <dbReference type="NCBI Taxonomy" id="906968"/>
    <lineage>
        <taxon>Bacteria</taxon>
        <taxon>Pseudomonadati</taxon>
        <taxon>Spirochaetota</taxon>
        <taxon>Spirochaetia</taxon>
        <taxon>Spirochaetales</taxon>
        <taxon>Treponemataceae</taxon>
        <taxon>Treponema</taxon>
    </lineage>
</organism>
<dbReference type="GO" id="GO:0016020">
    <property type="term" value="C:membrane"/>
    <property type="evidence" value="ECO:0007669"/>
    <property type="project" value="UniProtKB-UniRule"/>
</dbReference>
<evidence type="ECO:0000313" key="5">
    <source>
        <dbReference type="EMBL" id="AEE15476.1"/>
    </source>
</evidence>
<dbReference type="HOGENOM" id="CLU_045523_1_0_12"/>
<dbReference type="OrthoDB" id="9805566at2"/>
<keyword evidence="6" id="KW-1185">Reference proteome</keyword>
<evidence type="ECO:0000256" key="1">
    <source>
        <dbReference type="PROSITE-ProRule" id="PRU00473"/>
    </source>
</evidence>
<sequence>MKFEKFFFYIFAAFALLCVLPIIAQTADDTARVGETSVRAEESISPLAAPVRLAYTFSGTYTLVERSDWSQYVNGKYVGLTSRETRGYMNPEKRTESGTKYSGRFYVTERTLRNAVQSARALDEIQDAAFTVRPDGSVLFEKDNRYPQLRNFPVFPSAAVKPGDRWQSEGERIVDPKNDKHFTCLPIVVEYEFIGQEIYNGKPVYRIKARFATRLNAYNRPRTADAELRTASGSHDVSVLADAETCAVILMIDKLDETFSYADGGTVRFRGTTSWFTEMPVRVESGELYRRTSLIAEKAVQKADGQISVPIASRDDTFGGSGDVPAGKQTQAGGDVPAGKQTQTGGGGVNTASLFEIEDTQQGLRLSVRDIRFRPDSAEILSEESWRLDAIADMLRSEPDAVYLVEGHTASVGKPEGEKKLSVERAQAVVAALVSRGFRKEQFLFTGYGGTRSVADNGTAAGRAENRRVEITILR</sequence>
<feature type="region of interest" description="Disordered" evidence="2">
    <location>
        <begin position="313"/>
        <end position="347"/>
    </location>
</feature>
<evidence type="ECO:0000313" key="6">
    <source>
        <dbReference type="Proteomes" id="UP000006546"/>
    </source>
</evidence>
<dbReference type="STRING" id="906968.Trebr_0016"/>
<reference evidence="6" key="1">
    <citation type="submission" date="2011-04" db="EMBL/GenBank/DDBJ databases">
        <title>The complete genome of Treponema brennaborense DSM 12168.</title>
        <authorList>
            <person name="Lucas S."/>
            <person name="Han J."/>
            <person name="Lapidus A."/>
            <person name="Bruce D."/>
            <person name="Goodwin L."/>
            <person name="Pitluck S."/>
            <person name="Peters L."/>
            <person name="Kyrpides N."/>
            <person name="Mavromatis K."/>
            <person name="Ivanova N."/>
            <person name="Mikhailova N."/>
            <person name="Pagani I."/>
            <person name="Teshima H."/>
            <person name="Detter J.C."/>
            <person name="Tapia R."/>
            <person name="Han C."/>
            <person name="Land M."/>
            <person name="Hauser L."/>
            <person name="Markowitz V."/>
            <person name="Cheng J.-F."/>
            <person name="Hugenholtz P."/>
            <person name="Woyke T."/>
            <person name="Wu D."/>
            <person name="Gronow S."/>
            <person name="Wellnitz S."/>
            <person name="Brambilla E."/>
            <person name="Klenk H.-P."/>
            <person name="Eisen J.A."/>
        </authorList>
    </citation>
    <scope>NUCLEOTIDE SEQUENCE [LARGE SCALE GENOMIC DNA]</scope>
    <source>
        <strain evidence="6">DSM 12168 / CIP 105900 / DD5/3</strain>
    </source>
</reference>
<feature type="domain" description="OmpA-like" evidence="4">
    <location>
        <begin position="360"/>
        <end position="475"/>
    </location>
</feature>
<dbReference type="PANTHER" id="PTHR30329">
    <property type="entry name" value="STATOR ELEMENT OF FLAGELLAR MOTOR COMPLEX"/>
    <property type="match status" value="1"/>
</dbReference>
<dbReference type="KEGG" id="tbe:Trebr_0016"/>
<keyword evidence="1" id="KW-0472">Membrane</keyword>
<dbReference type="Pfam" id="PF00691">
    <property type="entry name" value="OmpA"/>
    <property type="match status" value="1"/>
</dbReference>
<feature type="signal peptide" evidence="3">
    <location>
        <begin position="1"/>
        <end position="24"/>
    </location>
</feature>
<dbReference type="InterPro" id="IPR006665">
    <property type="entry name" value="OmpA-like"/>
</dbReference>
<gene>
    <name evidence="5" type="ordered locus">Trebr_0016</name>
</gene>
<dbReference type="PANTHER" id="PTHR30329:SF21">
    <property type="entry name" value="LIPOPROTEIN YIAD-RELATED"/>
    <property type="match status" value="1"/>
</dbReference>
<dbReference type="SUPFAM" id="SSF103088">
    <property type="entry name" value="OmpA-like"/>
    <property type="match status" value="1"/>
</dbReference>
<name>F4LK87_TREBD</name>
<accession>F4LK87</accession>
<dbReference type="CDD" id="cd07185">
    <property type="entry name" value="OmpA_C-like"/>
    <property type="match status" value="1"/>
</dbReference>
<dbReference type="InterPro" id="IPR036737">
    <property type="entry name" value="OmpA-like_sf"/>
</dbReference>
<dbReference type="Gene3D" id="3.30.1330.60">
    <property type="entry name" value="OmpA-like domain"/>
    <property type="match status" value="1"/>
</dbReference>
<evidence type="ECO:0000256" key="2">
    <source>
        <dbReference type="SAM" id="MobiDB-lite"/>
    </source>
</evidence>
<dbReference type="Proteomes" id="UP000006546">
    <property type="component" value="Chromosome"/>
</dbReference>
<evidence type="ECO:0000259" key="4">
    <source>
        <dbReference type="PROSITE" id="PS51123"/>
    </source>
</evidence>
<proteinExistence type="predicted"/>
<dbReference type="InterPro" id="IPR050330">
    <property type="entry name" value="Bact_OuterMem_StrucFunc"/>
</dbReference>
<dbReference type="PROSITE" id="PS51123">
    <property type="entry name" value="OMPA_2"/>
    <property type="match status" value="1"/>
</dbReference>
<keyword evidence="3" id="KW-0732">Signal</keyword>
<dbReference type="EMBL" id="CP002696">
    <property type="protein sequence ID" value="AEE15476.1"/>
    <property type="molecule type" value="Genomic_DNA"/>
</dbReference>
<evidence type="ECO:0000256" key="3">
    <source>
        <dbReference type="SAM" id="SignalP"/>
    </source>
</evidence>
<dbReference type="RefSeq" id="WP_013757196.1">
    <property type="nucleotide sequence ID" value="NC_015500.1"/>
</dbReference>
<feature type="chain" id="PRO_5003316672" evidence="3">
    <location>
        <begin position="25"/>
        <end position="475"/>
    </location>
</feature>
<dbReference type="AlphaFoldDB" id="F4LK87"/>